<accession>A0A834GYZ0</accession>
<feature type="compositionally biased region" description="Basic and acidic residues" evidence="1">
    <location>
        <begin position="19"/>
        <end position="36"/>
    </location>
</feature>
<dbReference type="EMBL" id="WJXA01000005">
    <property type="protein sequence ID" value="KAF7144410.1"/>
    <property type="molecule type" value="Genomic_DNA"/>
</dbReference>
<reference evidence="2" key="1">
    <citation type="submission" date="2019-11" db="EMBL/GenBank/DDBJ databases">
        <authorList>
            <person name="Liu Y."/>
            <person name="Hou J."/>
            <person name="Li T.-Q."/>
            <person name="Guan C.-H."/>
            <person name="Wu X."/>
            <person name="Wu H.-Z."/>
            <person name="Ling F."/>
            <person name="Zhang R."/>
            <person name="Shi X.-G."/>
            <person name="Ren J.-P."/>
            <person name="Chen E.-F."/>
            <person name="Sun J.-M."/>
        </authorList>
    </citation>
    <scope>NUCLEOTIDE SEQUENCE</scope>
    <source>
        <strain evidence="2">Adult_tree_wgs_1</strain>
        <tissue evidence="2">Leaves</tissue>
    </source>
</reference>
<sequence>MKESVPSERLLSSSFSEYIPKEAKNIPEEEGQEGKRNGASTSSDLSTLLLQVPSTRHLQAIISIFQYLAAPLPLLSLSHTHKKEPPRDRIVGSEGEMNILRQRTLVMVAVSVYIRMIEGGR</sequence>
<dbReference type="Proteomes" id="UP000626092">
    <property type="component" value="Unassembled WGS sequence"/>
</dbReference>
<proteinExistence type="predicted"/>
<name>A0A834GYZ0_RHOSS</name>
<gene>
    <name evidence="2" type="ORF">RHSIM_Rhsim05G0210000</name>
</gene>
<organism evidence="2 3">
    <name type="scientific">Rhododendron simsii</name>
    <name type="common">Sims's rhododendron</name>
    <dbReference type="NCBI Taxonomy" id="118357"/>
    <lineage>
        <taxon>Eukaryota</taxon>
        <taxon>Viridiplantae</taxon>
        <taxon>Streptophyta</taxon>
        <taxon>Embryophyta</taxon>
        <taxon>Tracheophyta</taxon>
        <taxon>Spermatophyta</taxon>
        <taxon>Magnoliopsida</taxon>
        <taxon>eudicotyledons</taxon>
        <taxon>Gunneridae</taxon>
        <taxon>Pentapetalae</taxon>
        <taxon>asterids</taxon>
        <taxon>Ericales</taxon>
        <taxon>Ericaceae</taxon>
        <taxon>Ericoideae</taxon>
        <taxon>Rhodoreae</taxon>
        <taxon>Rhododendron</taxon>
    </lineage>
</organism>
<protein>
    <submittedName>
        <fullName evidence="2">Uncharacterized protein</fullName>
    </submittedName>
</protein>
<dbReference type="AlphaFoldDB" id="A0A834GYZ0"/>
<feature type="region of interest" description="Disordered" evidence="1">
    <location>
        <begin position="1"/>
        <end position="43"/>
    </location>
</feature>
<comment type="caution">
    <text evidence="2">The sequence shown here is derived from an EMBL/GenBank/DDBJ whole genome shotgun (WGS) entry which is preliminary data.</text>
</comment>
<keyword evidence="3" id="KW-1185">Reference proteome</keyword>
<evidence type="ECO:0000313" key="3">
    <source>
        <dbReference type="Proteomes" id="UP000626092"/>
    </source>
</evidence>
<evidence type="ECO:0000313" key="2">
    <source>
        <dbReference type="EMBL" id="KAF7144410.1"/>
    </source>
</evidence>
<evidence type="ECO:0000256" key="1">
    <source>
        <dbReference type="SAM" id="MobiDB-lite"/>
    </source>
</evidence>